<organism evidence="10 11">
    <name type="scientific">Nitrosovibrio tenuis</name>
    <dbReference type="NCBI Taxonomy" id="1233"/>
    <lineage>
        <taxon>Bacteria</taxon>
        <taxon>Pseudomonadati</taxon>
        <taxon>Pseudomonadota</taxon>
        <taxon>Betaproteobacteria</taxon>
        <taxon>Nitrosomonadales</taxon>
        <taxon>Nitrosomonadaceae</taxon>
        <taxon>Nitrosovibrio</taxon>
    </lineage>
</organism>
<evidence type="ECO:0000256" key="6">
    <source>
        <dbReference type="PIRSR" id="PIRSR604808-1"/>
    </source>
</evidence>
<reference evidence="10 11" key="1">
    <citation type="submission" date="2016-10" db="EMBL/GenBank/DDBJ databases">
        <authorList>
            <person name="de Groot N.N."/>
        </authorList>
    </citation>
    <scope>NUCLEOTIDE SEQUENCE [LARGE SCALE GENOMIC DNA]</scope>
    <source>
        <strain evidence="10 11">Nv1</strain>
    </source>
</reference>
<gene>
    <name evidence="10" type="ORF">SAMN05216387_101223</name>
</gene>
<evidence type="ECO:0000256" key="1">
    <source>
        <dbReference type="ARBA" id="ARBA00001936"/>
    </source>
</evidence>
<dbReference type="Pfam" id="PF03372">
    <property type="entry name" value="Exo_endo_phos"/>
    <property type="match status" value="1"/>
</dbReference>
<feature type="binding site" evidence="7">
    <location>
        <position position="245"/>
    </location>
    <ligand>
        <name>Mg(2+)</name>
        <dbReference type="ChEBI" id="CHEBI:18420"/>
        <label>1</label>
    </ligand>
</feature>
<dbReference type="NCBIfam" id="TIGR00633">
    <property type="entry name" value="xth"/>
    <property type="match status" value="1"/>
</dbReference>
<dbReference type="NCBIfam" id="TIGR00195">
    <property type="entry name" value="exoDNase_III"/>
    <property type="match status" value="1"/>
</dbReference>
<dbReference type="PROSITE" id="PS00728">
    <property type="entry name" value="AP_NUCLEASE_F1_3"/>
    <property type="match status" value="1"/>
</dbReference>
<dbReference type="InterPro" id="IPR020847">
    <property type="entry name" value="AP_endonuclease_F1_BS"/>
</dbReference>
<dbReference type="GO" id="GO:0008311">
    <property type="term" value="F:double-stranded DNA 3'-5' DNA exonuclease activity"/>
    <property type="evidence" value="ECO:0007669"/>
    <property type="project" value="InterPro"/>
</dbReference>
<keyword evidence="3 7" id="KW-0479">Metal-binding</keyword>
<evidence type="ECO:0000256" key="3">
    <source>
        <dbReference type="ARBA" id="ARBA00022723"/>
    </source>
</evidence>
<name>A0A1H7GA94_9PROT</name>
<feature type="domain" description="Endonuclease/exonuclease/phosphatase" evidence="9">
    <location>
        <begin position="4"/>
        <end position="246"/>
    </location>
</feature>
<keyword evidence="7" id="KW-0464">Manganese</keyword>
<dbReference type="OrthoDB" id="9803914at2"/>
<dbReference type="Proteomes" id="UP000198620">
    <property type="component" value="Unassembled WGS sequence"/>
</dbReference>
<dbReference type="PANTHER" id="PTHR43250">
    <property type="entry name" value="EXODEOXYRIBONUCLEASE III"/>
    <property type="match status" value="1"/>
</dbReference>
<feature type="active site" description="Proton donor/acceptor" evidence="6">
    <location>
        <position position="145"/>
    </location>
</feature>
<keyword evidence="5 7" id="KW-0460">Magnesium</keyword>
<keyword evidence="4" id="KW-0378">Hydrolase</keyword>
<feature type="active site" evidence="6">
    <location>
        <position position="104"/>
    </location>
</feature>
<accession>A0A1H7GA94</accession>
<keyword evidence="11" id="KW-1185">Reference proteome</keyword>
<dbReference type="InterPro" id="IPR005135">
    <property type="entry name" value="Endo/exonuclease/phosphatase"/>
</dbReference>
<dbReference type="CDD" id="cd09086">
    <property type="entry name" value="ExoIII-like_AP-endo"/>
    <property type="match status" value="1"/>
</dbReference>
<evidence type="ECO:0000313" key="10">
    <source>
        <dbReference type="EMBL" id="SEK35038.1"/>
    </source>
</evidence>
<dbReference type="STRING" id="1233.SAMN05216387_101223"/>
<proteinExistence type="inferred from homology"/>
<evidence type="ECO:0000256" key="7">
    <source>
        <dbReference type="PIRSR" id="PIRSR604808-2"/>
    </source>
</evidence>
<feature type="site" description="Important for catalytic activity" evidence="8">
    <location>
        <position position="216"/>
    </location>
</feature>
<dbReference type="InterPro" id="IPR004808">
    <property type="entry name" value="AP_endonuc_1"/>
</dbReference>
<dbReference type="GO" id="GO:0046872">
    <property type="term" value="F:metal ion binding"/>
    <property type="evidence" value="ECO:0007669"/>
    <property type="project" value="UniProtKB-KW"/>
</dbReference>
<dbReference type="PROSITE" id="PS51435">
    <property type="entry name" value="AP_NUCLEASE_F1_4"/>
    <property type="match status" value="1"/>
</dbReference>
<dbReference type="SUPFAM" id="SSF56219">
    <property type="entry name" value="DNase I-like"/>
    <property type="match status" value="1"/>
</dbReference>
<dbReference type="Gene3D" id="3.60.10.10">
    <property type="entry name" value="Endonuclease/exonuclease/phosphatase"/>
    <property type="match status" value="1"/>
</dbReference>
<dbReference type="EMBL" id="FOBH01000001">
    <property type="protein sequence ID" value="SEK35038.1"/>
    <property type="molecule type" value="Genomic_DNA"/>
</dbReference>
<protein>
    <submittedName>
        <fullName evidence="10">Exodeoxyribonuclease III</fullName>
    </submittedName>
</protein>
<evidence type="ECO:0000256" key="4">
    <source>
        <dbReference type="ARBA" id="ARBA00022801"/>
    </source>
</evidence>
<dbReference type="PANTHER" id="PTHR43250:SF2">
    <property type="entry name" value="EXODEOXYRIBONUCLEASE III"/>
    <property type="match status" value="1"/>
</dbReference>
<dbReference type="PROSITE" id="PS00726">
    <property type="entry name" value="AP_NUCLEASE_F1_1"/>
    <property type="match status" value="1"/>
</dbReference>
<feature type="site" description="Interaction with DNA substrate" evidence="8">
    <location>
        <position position="246"/>
    </location>
</feature>
<feature type="active site" description="Proton acceptor" evidence="6">
    <location>
        <position position="246"/>
    </location>
</feature>
<feature type="binding site" evidence="7">
    <location>
        <position position="147"/>
    </location>
    <ligand>
        <name>Mg(2+)</name>
        <dbReference type="ChEBI" id="CHEBI:18420"/>
        <label>1</label>
    </ligand>
</feature>
<evidence type="ECO:0000256" key="2">
    <source>
        <dbReference type="ARBA" id="ARBA00007092"/>
    </source>
</evidence>
<evidence type="ECO:0000313" key="11">
    <source>
        <dbReference type="Proteomes" id="UP000198620"/>
    </source>
</evidence>
<dbReference type="InterPro" id="IPR020848">
    <property type="entry name" value="AP_endonuclease_F1_CS"/>
</dbReference>
<feature type="binding site" evidence="7">
    <location>
        <position position="145"/>
    </location>
    <ligand>
        <name>Mg(2+)</name>
        <dbReference type="ChEBI" id="CHEBI:18420"/>
        <label>1</label>
    </ligand>
</feature>
<feature type="site" description="Transition state stabilizer" evidence="8">
    <location>
        <position position="147"/>
    </location>
</feature>
<evidence type="ECO:0000259" key="9">
    <source>
        <dbReference type="Pfam" id="PF03372"/>
    </source>
</evidence>
<dbReference type="InterPro" id="IPR037493">
    <property type="entry name" value="ExoIII-like"/>
</dbReference>
<dbReference type="InterPro" id="IPR036691">
    <property type="entry name" value="Endo/exonu/phosph_ase_sf"/>
</dbReference>
<evidence type="ECO:0000256" key="5">
    <source>
        <dbReference type="ARBA" id="ARBA00022842"/>
    </source>
</evidence>
<dbReference type="AlphaFoldDB" id="A0A1H7GA94"/>
<dbReference type="RefSeq" id="WP_090826089.1">
    <property type="nucleotide sequence ID" value="NZ_FOBH01000001.1"/>
</dbReference>
<dbReference type="GO" id="GO:0004519">
    <property type="term" value="F:endonuclease activity"/>
    <property type="evidence" value="ECO:0007669"/>
    <property type="project" value="InterPro"/>
</dbReference>
<comment type="cofactor">
    <cofactor evidence="1">
        <name>Mn(2+)</name>
        <dbReference type="ChEBI" id="CHEBI:29035"/>
    </cofactor>
</comment>
<feature type="binding site" evidence="7">
    <location>
        <position position="7"/>
    </location>
    <ligand>
        <name>Mg(2+)</name>
        <dbReference type="ChEBI" id="CHEBI:18420"/>
        <label>1</label>
    </ligand>
</feature>
<evidence type="ECO:0000256" key="8">
    <source>
        <dbReference type="PIRSR" id="PIRSR604808-3"/>
    </source>
</evidence>
<dbReference type="GO" id="GO:0003677">
    <property type="term" value="F:DNA binding"/>
    <property type="evidence" value="ECO:0007669"/>
    <property type="project" value="InterPro"/>
</dbReference>
<feature type="binding site" evidence="7">
    <location>
        <position position="246"/>
    </location>
    <ligand>
        <name>Mg(2+)</name>
        <dbReference type="ChEBI" id="CHEBI:18420"/>
        <label>1</label>
    </ligand>
</feature>
<sequence>MKLATWNVNSLKVRLPHVLDWLAANQPDVLCLQETKLQDENFPIAEIAASGYQTIYTGQRTYNGVAVLSKQPGIELVTGIPALDDPQKRVLSAIYDDIRIICIYVPNGEKVGSEKYQYKLRWLAALKDWIRDMLARHEKLVLLGDFNIAPDERDVHDPKLWEGQVLFSLPEREAFQEVLGLGLLDSFRLFEQPEKSYTWWDYRMMGFRRNMGLRIDHILLSRELAKICTACVIDKTPRKLERPSDHAPIMVELGKL</sequence>
<feature type="binding site" evidence="7">
    <location>
        <position position="34"/>
    </location>
    <ligand>
        <name>Mg(2+)</name>
        <dbReference type="ChEBI" id="CHEBI:18420"/>
        <label>1</label>
    </ligand>
</feature>
<dbReference type="GO" id="GO:0006281">
    <property type="term" value="P:DNA repair"/>
    <property type="evidence" value="ECO:0007669"/>
    <property type="project" value="InterPro"/>
</dbReference>
<comment type="similarity">
    <text evidence="2">Belongs to the DNA repair enzymes AP/ExoA family.</text>
</comment>
<comment type="cofactor">
    <cofactor evidence="7">
        <name>Mg(2+)</name>
        <dbReference type="ChEBI" id="CHEBI:18420"/>
    </cofactor>
    <cofactor evidence="7">
        <name>Mn(2+)</name>
        <dbReference type="ChEBI" id="CHEBI:29035"/>
    </cofactor>
    <text evidence="7">Probably binds two magnesium or manganese ions per subunit.</text>
</comment>